<accession>A0ABW1YK96</accession>
<dbReference type="RefSeq" id="WP_193193531.1">
    <property type="nucleotide sequence ID" value="NZ_JACZFR010000047.1"/>
</dbReference>
<feature type="signal peptide" evidence="1">
    <location>
        <begin position="1"/>
        <end position="18"/>
    </location>
</feature>
<evidence type="ECO:0000313" key="2">
    <source>
        <dbReference type="EMBL" id="MFC6632430.1"/>
    </source>
</evidence>
<dbReference type="Proteomes" id="UP001596425">
    <property type="component" value="Unassembled WGS sequence"/>
</dbReference>
<proteinExistence type="predicted"/>
<comment type="caution">
    <text evidence="2">The sequence shown here is derived from an EMBL/GenBank/DDBJ whole genome shotgun (WGS) entry which is preliminary data.</text>
</comment>
<keyword evidence="3" id="KW-1185">Reference proteome</keyword>
<keyword evidence="1" id="KW-0732">Signal</keyword>
<evidence type="ECO:0000256" key="1">
    <source>
        <dbReference type="SAM" id="SignalP"/>
    </source>
</evidence>
<sequence>MKKLLLLSLLLFCNSAVALFTPSREEAQKQLDSLYEEYFLKLTFGTEPVFSDADPEIKRESLFVGLHEKQQRVGVIDGHWSDGVSAFPLTCKIILETGRELPVDYESKIYPKRRSSYIRKTFYEVIDECARDLSDNHSLFKNYNLALDKIVFEAMEREERITQKNSKPVKLEKESPLPDSEVYLETVGSLRKLSASNALLNICKTEYPYSADLTRGCLNSQQRALASVMSSLENLWASEKGRENIGEILKMLDSDLKDSMGVVDGKAVPDFLILKIRFRESLEKYCEMKGFSVYEAVAVLY</sequence>
<evidence type="ECO:0000313" key="3">
    <source>
        <dbReference type="Proteomes" id="UP001596425"/>
    </source>
</evidence>
<protein>
    <recommendedName>
        <fullName evidence="4">DUF3829 domain-containing protein</fullName>
    </recommendedName>
</protein>
<gene>
    <name evidence="2" type="ORF">ACFQBM_04015</name>
</gene>
<dbReference type="EMBL" id="JBHSVR010000001">
    <property type="protein sequence ID" value="MFC6632430.1"/>
    <property type="molecule type" value="Genomic_DNA"/>
</dbReference>
<evidence type="ECO:0008006" key="4">
    <source>
        <dbReference type="Google" id="ProtNLM"/>
    </source>
</evidence>
<reference evidence="3" key="1">
    <citation type="journal article" date="2019" name="Int. J. Syst. Evol. Microbiol.">
        <title>The Global Catalogue of Microorganisms (GCM) 10K type strain sequencing project: providing services to taxonomists for standard genome sequencing and annotation.</title>
        <authorList>
            <consortium name="The Broad Institute Genomics Platform"/>
            <consortium name="The Broad Institute Genome Sequencing Center for Infectious Disease"/>
            <person name="Wu L."/>
            <person name="Ma J."/>
        </authorList>
    </citation>
    <scope>NUCLEOTIDE SEQUENCE [LARGE SCALE GENOMIC DNA]</scope>
    <source>
        <strain evidence="3">CGMCC 1.13718</strain>
    </source>
</reference>
<name>A0ABW1YK96_9GAMM</name>
<organism evidence="2 3">
    <name type="scientific">Microbulbifer taiwanensis</name>
    <dbReference type="NCBI Taxonomy" id="986746"/>
    <lineage>
        <taxon>Bacteria</taxon>
        <taxon>Pseudomonadati</taxon>
        <taxon>Pseudomonadota</taxon>
        <taxon>Gammaproteobacteria</taxon>
        <taxon>Cellvibrionales</taxon>
        <taxon>Microbulbiferaceae</taxon>
        <taxon>Microbulbifer</taxon>
    </lineage>
</organism>
<feature type="chain" id="PRO_5047186464" description="DUF3829 domain-containing protein" evidence="1">
    <location>
        <begin position="19"/>
        <end position="301"/>
    </location>
</feature>